<evidence type="ECO:0000313" key="11">
    <source>
        <dbReference type="EMBL" id="GAA0421085.1"/>
    </source>
</evidence>
<feature type="domain" description="Major facilitator superfamily (MFS) profile" evidence="10">
    <location>
        <begin position="12"/>
        <end position="491"/>
    </location>
</feature>
<keyword evidence="4" id="KW-1003">Cell membrane</keyword>
<evidence type="ECO:0000313" key="12">
    <source>
        <dbReference type="Proteomes" id="UP001500879"/>
    </source>
</evidence>
<feature type="transmembrane region" description="Helical" evidence="9">
    <location>
        <begin position="335"/>
        <end position="352"/>
    </location>
</feature>
<dbReference type="SUPFAM" id="SSF103473">
    <property type="entry name" value="MFS general substrate transporter"/>
    <property type="match status" value="1"/>
</dbReference>
<name>A0ABN0YYE0_9ACTN</name>
<feature type="transmembrane region" description="Helical" evidence="9">
    <location>
        <begin position="165"/>
        <end position="187"/>
    </location>
</feature>
<feature type="transmembrane region" description="Helical" evidence="9">
    <location>
        <begin position="199"/>
        <end position="217"/>
    </location>
</feature>
<accession>A0ABN0YYE0</accession>
<evidence type="ECO:0000256" key="8">
    <source>
        <dbReference type="ARBA" id="ARBA00023251"/>
    </source>
</evidence>
<feature type="transmembrane region" description="Helical" evidence="9">
    <location>
        <begin position="358"/>
        <end position="381"/>
    </location>
</feature>
<feature type="transmembrane region" description="Helical" evidence="9">
    <location>
        <begin position="402"/>
        <end position="423"/>
    </location>
</feature>
<feature type="transmembrane region" description="Helical" evidence="9">
    <location>
        <begin position="269"/>
        <end position="290"/>
    </location>
</feature>
<dbReference type="InterPro" id="IPR036259">
    <property type="entry name" value="MFS_trans_sf"/>
</dbReference>
<feature type="transmembrane region" description="Helical" evidence="9">
    <location>
        <begin position="107"/>
        <end position="128"/>
    </location>
</feature>
<dbReference type="PANTHER" id="PTHR42718">
    <property type="entry name" value="MAJOR FACILITATOR SUPERFAMILY MULTIDRUG TRANSPORTER MFSC"/>
    <property type="match status" value="1"/>
</dbReference>
<reference evidence="11 12" key="1">
    <citation type="journal article" date="2019" name="Int. J. Syst. Evol. Microbiol.">
        <title>The Global Catalogue of Microorganisms (GCM) 10K type strain sequencing project: providing services to taxonomists for standard genome sequencing and annotation.</title>
        <authorList>
            <consortium name="The Broad Institute Genomics Platform"/>
            <consortium name="The Broad Institute Genome Sequencing Center for Infectious Disease"/>
            <person name="Wu L."/>
            <person name="Ma J."/>
        </authorList>
    </citation>
    <scope>NUCLEOTIDE SEQUENCE [LARGE SCALE GENOMIC DNA]</scope>
    <source>
        <strain evidence="11 12">JCM 4788</strain>
    </source>
</reference>
<evidence type="ECO:0000256" key="9">
    <source>
        <dbReference type="SAM" id="Phobius"/>
    </source>
</evidence>
<dbReference type="PANTHER" id="PTHR42718:SF9">
    <property type="entry name" value="MAJOR FACILITATOR SUPERFAMILY MULTIDRUG TRANSPORTER MFSC"/>
    <property type="match status" value="1"/>
</dbReference>
<protein>
    <submittedName>
        <fullName evidence="11">MFS transporter</fullName>
    </submittedName>
</protein>
<feature type="transmembrane region" description="Helical" evidence="9">
    <location>
        <begin position="140"/>
        <end position="159"/>
    </location>
</feature>
<feature type="transmembrane region" description="Helical" evidence="9">
    <location>
        <begin position="229"/>
        <end position="248"/>
    </location>
</feature>
<dbReference type="InterPro" id="IPR020846">
    <property type="entry name" value="MFS_dom"/>
</dbReference>
<keyword evidence="8" id="KW-0046">Antibiotic resistance</keyword>
<comment type="caution">
    <text evidence="11">The sequence shown here is derived from an EMBL/GenBank/DDBJ whole genome shotgun (WGS) entry which is preliminary data.</text>
</comment>
<keyword evidence="5 9" id="KW-0812">Transmembrane</keyword>
<keyword evidence="12" id="KW-1185">Reference proteome</keyword>
<keyword evidence="6 9" id="KW-1133">Transmembrane helix</keyword>
<evidence type="ECO:0000256" key="3">
    <source>
        <dbReference type="ARBA" id="ARBA00022448"/>
    </source>
</evidence>
<dbReference type="Gene3D" id="1.20.1250.20">
    <property type="entry name" value="MFS general substrate transporter like domains"/>
    <property type="match status" value="1"/>
</dbReference>
<feature type="transmembrane region" description="Helical" evidence="9">
    <location>
        <begin position="302"/>
        <end position="323"/>
    </location>
</feature>
<dbReference type="Proteomes" id="UP001500879">
    <property type="component" value="Unassembled WGS sequence"/>
</dbReference>
<dbReference type="PROSITE" id="PS50850">
    <property type="entry name" value="MFS"/>
    <property type="match status" value="1"/>
</dbReference>
<sequence length="506" mass="50938">MEAYTSGRKRLVLVTLCSGLFMAMLDNLVVATALPAIGADLRAGTAGLQWVVEAYSLAYAALLLSGGVLGDRWGRRPVYVAGLTLFAGGSALCALAGSLPVLVAGRAVQGVGAALITPGSLAILRHVFTEDGERARAIGVWSGVSGSGLALGPVVGGPLVDRFGWAAVFWINVPVGMAGLLLAARVLPRVPRSGARPDPVGQLTVVIGLGALVYALMEGPVRGWGDARVLGAGGAALLALLAFVLVELRVAAPMMDLRLLTDRVTGTAAWAAFATAFGFFGLGVFLSLHLQYVLGFSPTEAGWAMLPATLATALTSVAAGRLVARRGPRGPLTTGLGLLAAGLAAFSCYGTGARYAEFAWVLVVLGAGLGLTFTPVSIAVTGAVPPERAGMASATVAMVREVGGVAGVAVMGAVLTARLAAALRERLPADGGRTAGELARAVTTGGGMGPARTAQAVNSAFVTGLHAACLAAAGLLVVVAAAVPVFVRRPRSAGPDEVAGALVRRS</sequence>
<keyword evidence="3" id="KW-0813">Transport</keyword>
<dbReference type="NCBIfam" id="TIGR00711">
    <property type="entry name" value="efflux_EmrB"/>
    <property type="match status" value="1"/>
</dbReference>
<dbReference type="EMBL" id="BAAABX010000051">
    <property type="protein sequence ID" value="GAA0421085.1"/>
    <property type="molecule type" value="Genomic_DNA"/>
</dbReference>
<gene>
    <name evidence="11" type="ORF">GCM10010357_48030</name>
</gene>
<feature type="transmembrane region" description="Helical" evidence="9">
    <location>
        <begin position="78"/>
        <end position="101"/>
    </location>
</feature>
<dbReference type="CDD" id="cd17321">
    <property type="entry name" value="MFS_MMR_MDR_like"/>
    <property type="match status" value="1"/>
</dbReference>
<feature type="transmembrane region" description="Helical" evidence="9">
    <location>
        <begin position="465"/>
        <end position="487"/>
    </location>
</feature>
<evidence type="ECO:0000259" key="10">
    <source>
        <dbReference type="PROSITE" id="PS50850"/>
    </source>
</evidence>
<evidence type="ECO:0000256" key="6">
    <source>
        <dbReference type="ARBA" id="ARBA00022989"/>
    </source>
</evidence>
<feature type="transmembrane region" description="Helical" evidence="9">
    <location>
        <begin position="47"/>
        <end position="66"/>
    </location>
</feature>
<comment type="subcellular location">
    <subcellularLocation>
        <location evidence="1">Cell membrane</location>
        <topology evidence="1">Multi-pass membrane protein</topology>
    </subcellularLocation>
</comment>
<dbReference type="Gene3D" id="1.20.1720.10">
    <property type="entry name" value="Multidrug resistance protein D"/>
    <property type="match status" value="1"/>
</dbReference>
<dbReference type="InterPro" id="IPR004638">
    <property type="entry name" value="EmrB-like"/>
</dbReference>
<dbReference type="RefSeq" id="WP_344027844.1">
    <property type="nucleotide sequence ID" value="NZ_BAAABX010000051.1"/>
</dbReference>
<evidence type="ECO:0000256" key="7">
    <source>
        <dbReference type="ARBA" id="ARBA00023136"/>
    </source>
</evidence>
<dbReference type="InterPro" id="IPR011701">
    <property type="entry name" value="MFS"/>
</dbReference>
<dbReference type="Pfam" id="PF07690">
    <property type="entry name" value="MFS_1"/>
    <property type="match status" value="1"/>
</dbReference>
<comment type="similarity">
    <text evidence="2">Belongs to the major facilitator superfamily. EmrB family.</text>
</comment>
<evidence type="ECO:0000256" key="4">
    <source>
        <dbReference type="ARBA" id="ARBA00022475"/>
    </source>
</evidence>
<organism evidence="11 12">
    <name type="scientific">Streptomyces luteireticuli</name>
    <dbReference type="NCBI Taxonomy" id="173858"/>
    <lineage>
        <taxon>Bacteria</taxon>
        <taxon>Bacillati</taxon>
        <taxon>Actinomycetota</taxon>
        <taxon>Actinomycetes</taxon>
        <taxon>Kitasatosporales</taxon>
        <taxon>Streptomycetaceae</taxon>
        <taxon>Streptomyces</taxon>
    </lineage>
</organism>
<keyword evidence="7 9" id="KW-0472">Membrane</keyword>
<evidence type="ECO:0000256" key="1">
    <source>
        <dbReference type="ARBA" id="ARBA00004651"/>
    </source>
</evidence>
<proteinExistence type="inferred from homology"/>
<evidence type="ECO:0000256" key="2">
    <source>
        <dbReference type="ARBA" id="ARBA00008537"/>
    </source>
</evidence>
<evidence type="ECO:0000256" key="5">
    <source>
        <dbReference type="ARBA" id="ARBA00022692"/>
    </source>
</evidence>